<dbReference type="InterPro" id="IPR020846">
    <property type="entry name" value="MFS_dom"/>
</dbReference>
<reference evidence="10 11" key="2">
    <citation type="submission" date="2021-10" db="EMBL/GenBank/DDBJ databases">
        <authorList>
            <person name="Piombo E."/>
        </authorList>
    </citation>
    <scope>NUCLEOTIDE SEQUENCE [LARGE SCALE GENOMIC DNA]</scope>
</reference>
<evidence type="ECO:0000313" key="10">
    <source>
        <dbReference type="EMBL" id="CAH0043677.1"/>
    </source>
</evidence>
<dbReference type="NCBIfam" id="TIGR00879">
    <property type="entry name" value="SP"/>
    <property type="match status" value="1"/>
</dbReference>
<reference evidence="11" key="1">
    <citation type="submission" date="2019-06" db="EMBL/GenBank/DDBJ databases">
        <authorList>
            <person name="Broberg M."/>
        </authorList>
    </citation>
    <scope>NUCLEOTIDE SEQUENCE [LARGE SCALE GENOMIC DNA]</scope>
</reference>
<evidence type="ECO:0000256" key="1">
    <source>
        <dbReference type="ARBA" id="ARBA00004141"/>
    </source>
</evidence>
<dbReference type="PANTHER" id="PTHR48022:SF2">
    <property type="entry name" value="PLASTIDIC GLUCOSE TRANSPORTER 4"/>
    <property type="match status" value="1"/>
</dbReference>
<dbReference type="PROSITE" id="PS00216">
    <property type="entry name" value="SUGAR_TRANSPORT_1"/>
    <property type="match status" value="1"/>
</dbReference>
<dbReference type="SUPFAM" id="SSF103473">
    <property type="entry name" value="MFS general substrate transporter"/>
    <property type="match status" value="1"/>
</dbReference>
<dbReference type="GO" id="GO:0005351">
    <property type="term" value="F:carbohydrate:proton symporter activity"/>
    <property type="evidence" value="ECO:0007669"/>
    <property type="project" value="TreeGrafter"/>
</dbReference>
<dbReference type="Pfam" id="PF00083">
    <property type="entry name" value="Sugar_tr"/>
    <property type="match status" value="1"/>
</dbReference>
<gene>
    <name evidence="10" type="ORF">CSOL1703_00009563</name>
</gene>
<dbReference type="GO" id="GO:0016020">
    <property type="term" value="C:membrane"/>
    <property type="evidence" value="ECO:0007669"/>
    <property type="project" value="UniProtKB-SubCell"/>
</dbReference>
<evidence type="ECO:0000256" key="6">
    <source>
        <dbReference type="ARBA" id="ARBA00023136"/>
    </source>
</evidence>
<feature type="transmembrane region" description="Helical" evidence="8">
    <location>
        <begin position="399"/>
        <end position="422"/>
    </location>
</feature>
<evidence type="ECO:0000256" key="3">
    <source>
        <dbReference type="ARBA" id="ARBA00022448"/>
    </source>
</evidence>
<feature type="transmembrane region" description="Helical" evidence="8">
    <location>
        <begin position="268"/>
        <end position="291"/>
    </location>
</feature>
<feature type="transmembrane region" description="Helical" evidence="8">
    <location>
        <begin position="148"/>
        <end position="169"/>
    </location>
</feature>
<dbReference type="InterPro" id="IPR005828">
    <property type="entry name" value="MFS_sugar_transport-like"/>
</dbReference>
<dbReference type="Proteomes" id="UP000775872">
    <property type="component" value="Unassembled WGS sequence"/>
</dbReference>
<keyword evidence="4 8" id="KW-0812">Transmembrane</keyword>
<feature type="transmembrane region" description="Helical" evidence="8">
    <location>
        <begin position="181"/>
        <end position="200"/>
    </location>
</feature>
<feature type="transmembrane region" description="Helical" evidence="8">
    <location>
        <begin position="434"/>
        <end position="452"/>
    </location>
</feature>
<comment type="similarity">
    <text evidence="2 7">Belongs to the major facilitator superfamily. Sugar transporter (TC 2.A.1.1) family.</text>
</comment>
<evidence type="ECO:0000256" key="2">
    <source>
        <dbReference type="ARBA" id="ARBA00010992"/>
    </source>
</evidence>
<dbReference type="Gene3D" id="1.20.1250.20">
    <property type="entry name" value="MFS general substrate transporter like domains"/>
    <property type="match status" value="1"/>
</dbReference>
<feature type="transmembrane region" description="Helical" evidence="8">
    <location>
        <begin position="60"/>
        <end position="82"/>
    </location>
</feature>
<organism evidence="10 11">
    <name type="scientific">Clonostachys solani</name>
    <dbReference type="NCBI Taxonomy" id="160281"/>
    <lineage>
        <taxon>Eukaryota</taxon>
        <taxon>Fungi</taxon>
        <taxon>Dikarya</taxon>
        <taxon>Ascomycota</taxon>
        <taxon>Pezizomycotina</taxon>
        <taxon>Sordariomycetes</taxon>
        <taxon>Hypocreomycetidae</taxon>
        <taxon>Hypocreales</taxon>
        <taxon>Bionectriaceae</taxon>
        <taxon>Clonostachys</taxon>
    </lineage>
</organism>
<evidence type="ECO:0000256" key="7">
    <source>
        <dbReference type="RuleBase" id="RU003346"/>
    </source>
</evidence>
<feature type="transmembrane region" description="Helical" evidence="8">
    <location>
        <begin position="303"/>
        <end position="322"/>
    </location>
</feature>
<dbReference type="PANTHER" id="PTHR48022">
    <property type="entry name" value="PLASTIDIC GLUCOSE TRANSPORTER 4"/>
    <property type="match status" value="1"/>
</dbReference>
<feature type="transmembrane region" description="Helical" evidence="8">
    <location>
        <begin position="12"/>
        <end position="40"/>
    </location>
</feature>
<dbReference type="EMBL" id="CABFOC020000003">
    <property type="protein sequence ID" value="CAH0043677.1"/>
    <property type="molecule type" value="Genomic_DNA"/>
</dbReference>
<comment type="caution">
    <text evidence="10">The sequence shown here is derived from an EMBL/GenBank/DDBJ whole genome shotgun (WGS) entry which is preliminary data.</text>
</comment>
<name>A0A9N9W617_9HYPO</name>
<evidence type="ECO:0000259" key="9">
    <source>
        <dbReference type="PROSITE" id="PS50850"/>
    </source>
</evidence>
<keyword evidence="3 7" id="KW-0813">Transport</keyword>
<dbReference type="AlphaFoldDB" id="A0A9N9W617"/>
<evidence type="ECO:0000256" key="5">
    <source>
        <dbReference type="ARBA" id="ARBA00022989"/>
    </source>
</evidence>
<proteinExistence type="inferred from homology"/>
<evidence type="ECO:0000256" key="8">
    <source>
        <dbReference type="SAM" id="Phobius"/>
    </source>
</evidence>
<feature type="transmembrane region" description="Helical" evidence="8">
    <location>
        <begin position="364"/>
        <end position="387"/>
    </location>
</feature>
<keyword evidence="6 8" id="KW-0472">Membrane</keyword>
<feature type="transmembrane region" description="Helical" evidence="8">
    <location>
        <begin position="115"/>
        <end position="136"/>
    </location>
</feature>
<sequence>MWTRRSVVPILYIFFGGLTFFVYGVDYGYLNGLLAAPLFIKKFGTYDASTDTYAILSSRLSLLSSTIYIGSFFGAFIAAAIGDKIGKKWGLLIGCFTFAAGAAIQLAAVNVNMFIAGRAICGLQLAFALVLSPAYINEIAPKHLRGLGVSMGHQILTFGNFFTALMTYAATRRTDELSYQIPISLCIMAAGVCSLALLFMPETPMHWARRGNWEKSRATIAQMRSVPIDDPVVAEEVFDMQETMRYHNALGESTWAELFHRQNIRRTFYSAANIVLYNAFSGTIFFLSYGAVFIRQAGFTNPIAVTALLAGTNAVGSFPGIWLVERLGRRPMKFIGGTGVAVCNLVCAVVYTVRPTAPETSKTIVAFITLGVFCLAAFYQPAGWAYTAEIPTARLRQKTLGFANACCTLFLWTFQFCSPYIFQDPVYLGAKICYIWLGGICICLVFDYFCLYETKGLSHHEIDMMMDAVITASQSTKWGNELIEARSDLPVVHEGEVCSVEENVGGEEKEKS</sequence>
<keyword evidence="5 8" id="KW-1133">Transmembrane helix</keyword>
<comment type="subcellular location">
    <subcellularLocation>
        <location evidence="1">Membrane</location>
        <topology evidence="1">Multi-pass membrane protein</topology>
    </subcellularLocation>
</comment>
<accession>A0A9N9W617</accession>
<dbReference type="OrthoDB" id="6612291at2759"/>
<dbReference type="InterPro" id="IPR050360">
    <property type="entry name" value="MFS_Sugar_Transporters"/>
</dbReference>
<evidence type="ECO:0000313" key="11">
    <source>
        <dbReference type="Proteomes" id="UP000775872"/>
    </source>
</evidence>
<dbReference type="InterPro" id="IPR003663">
    <property type="entry name" value="Sugar/inositol_transpt"/>
</dbReference>
<feature type="domain" description="Major facilitator superfamily (MFS) profile" evidence="9">
    <location>
        <begin position="12"/>
        <end position="455"/>
    </location>
</feature>
<dbReference type="InterPro" id="IPR036259">
    <property type="entry name" value="MFS_trans_sf"/>
</dbReference>
<evidence type="ECO:0000256" key="4">
    <source>
        <dbReference type="ARBA" id="ARBA00022692"/>
    </source>
</evidence>
<protein>
    <recommendedName>
        <fullName evidence="9">Major facilitator superfamily (MFS) profile domain-containing protein</fullName>
    </recommendedName>
</protein>
<keyword evidence="11" id="KW-1185">Reference proteome</keyword>
<dbReference type="PROSITE" id="PS50850">
    <property type="entry name" value="MFS"/>
    <property type="match status" value="1"/>
</dbReference>
<feature type="transmembrane region" description="Helical" evidence="8">
    <location>
        <begin position="89"/>
        <end position="109"/>
    </location>
</feature>
<dbReference type="InterPro" id="IPR005829">
    <property type="entry name" value="Sugar_transporter_CS"/>
</dbReference>
<feature type="transmembrane region" description="Helical" evidence="8">
    <location>
        <begin position="334"/>
        <end position="352"/>
    </location>
</feature>